<dbReference type="RefSeq" id="XP_012184100.1">
    <property type="nucleotide sequence ID" value="XM_012328710.1"/>
</dbReference>
<feature type="region of interest" description="Disordered" evidence="7">
    <location>
        <begin position="57"/>
        <end position="90"/>
    </location>
</feature>
<evidence type="ECO:0000256" key="4">
    <source>
        <dbReference type="ARBA" id="ARBA00023098"/>
    </source>
</evidence>
<keyword evidence="9" id="KW-1185">Reference proteome</keyword>
<evidence type="ECO:0000313" key="9">
    <source>
        <dbReference type="Proteomes" id="UP000006352"/>
    </source>
</evidence>
<evidence type="ECO:0008006" key="10">
    <source>
        <dbReference type="Google" id="ProtNLM"/>
    </source>
</evidence>
<dbReference type="GO" id="GO:0006629">
    <property type="term" value="P:lipid metabolic process"/>
    <property type="evidence" value="ECO:0007669"/>
    <property type="project" value="UniProtKB-KW"/>
</dbReference>
<organism evidence="8 9">
    <name type="scientific">Fibroporia radiculosa</name>
    <dbReference type="NCBI Taxonomy" id="599839"/>
    <lineage>
        <taxon>Eukaryota</taxon>
        <taxon>Fungi</taxon>
        <taxon>Dikarya</taxon>
        <taxon>Basidiomycota</taxon>
        <taxon>Agaricomycotina</taxon>
        <taxon>Agaricomycetes</taxon>
        <taxon>Polyporales</taxon>
        <taxon>Fibroporiaceae</taxon>
        <taxon>Fibroporia</taxon>
    </lineage>
</organism>
<dbReference type="HOGENOM" id="CLU_048121_2_0_1"/>
<sequence>MSSHQRSNRRGVKPTEGWNPTVGDLIVSNWTSTVEILWLAFRFDPIFVLPVHSPAAPDPQLSTPPASPITHTPGRRTGTGSAAISSPATRAPTAPVPIVGFREVSLLSMLSATGHVVTATQLGTSGIESLQQIRSRADRPVVVFPECTTSNGRGLLRFSELFKDVDVPVKKFRVFLMCARFDPPTALCPSMTHPIPSMMLNPLSHIFTLTTSLIPLSMSIKLLSPTDSPSSGTFLASEFITQGKTDDILTEACAALIAQIGKIKRVGLGWEDKRAFLEFYRGKRR</sequence>
<gene>
    <name evidence="8" type="ORF">FIBRA_07010</name>
</gene>
<keyword evidence="6" id="KW-0012">Acyltransferase</keyword>
<evidence type="ECO:0000256" key="1">
    <source>
        <dbReference type="ARBA" id="ARBA00022679"/>
    </source>
</evidence>
<dbReference type="PANTHER" id="PTHR23063">
    <property type="entry name" value="PHOSPHOLIPID ACYLTRANSFERASE"/>
    <property type="match status" value="1"/>
</dbReference>
<dbReference type="AlphaFoldDB" id="J4I003"/>
<evidence type="ECO:0000256" key="6">
    <source>
        <dbReference type="ARBA" id="ARBA00023315"/>
    </source>
</evidence>
<evidence type="ECO:0000256" key="2">
    <source>
        <dbReference type="ARBA" id="ARBA00022692"/>
    </source>
</evidence>
<dbReference type="FunCoup" id="J4I003">
    <property type="interactions" value="53"/>
</dbReference>
<evidence type="ECO:0000256" key="7">
    <source>
        <dbReference type="SAM" id="MobiDB-lite"/>
    </source>
</evidence>
<dbReference type="PANTHER" id="PTHR23063:SF60">
    <property type="entry name" value="LYSOPHOSPHATIDIC ACID:OLEOYL-COA ACYLTRANSFERASE 1"/>
    <property type="match status" value="1"/>
</dbReference>
<protein>
    <recommendedName>
        <fullName evidence="10">Phospholipid/glycerol acyltransferase domain-containing protein</fullName>
    </recommendedName>
</protein>
<accession>J4I003</accession>
<evidence type="ECO:0000313" key="8">
    <source>
        <dbReference type="EMBL" id="CCM04817.1"/>
    </source>
</evidence>
<dbReference type="GO" id="GO:0016746">
    <property type="term" value="F:acyltransferase activity"/>
    <property type="evidence" value="ECO:0007669"/>
    <property type="project" value="UniProtKB-KW"/>
</dbReference>
<evidence type="ECO:0000256" key="3">
    <source>
        <dbReference type="ARBA" id="ARBA00022989"/>
    </source>
</evidence>
<keyword evidence="4" id="KW-0443">Lipid metabolism</keyword>
<dbReference type="OrthoDB" id="272512at2759"/>
<keyword evidence="1" id="KW-0808">Transferase</keyword>
<dbReference type="GeneID" id="24099728"/>
<feature type="compositionally biased region" description="Polar residues" evidence="7">
    <location>
        <begin position="78"/>
        <end position="88"/>
    </location>
</feature>
<keyword evidence="2" id="KW-0812">Transmembrane</keyword>
<dbReference type="Proteomes" id="UP000006352">
    <property type="component" value="Unassembled WGS sequence"/>
</dbReference>
<name>J4I003_9APHY</name>
<proteinExistence type="predicted"/>
<dbReference type="InParanoid" id="J4I003"/>
<dbReference type="EMBL" id="HE797169">
    <property type="protein sequence ID" value="CCM04817.1"/>
    <property type="molecule type" value="Genomic_DNA"/>
</dbReference>
<keyword evidence="3" id="KW-1133">Transmembrane helix</keyword>
<dbReference type="STRING" id="599839.J4I003"/>
<keyword evidence="5" id="KW-0472">Membrane</keyword>
<evidence type="ECO:0000256" key="5">
    <source>
        <dbReference type="ARBA" id="ARBA00023136"/>
    </source>
</evidence>
<reference evidence="8 9" key="1">
    <citation type="journal article" date="2012" name="Appl. Environ. Microbiol.">
        <title>Short-read sequencing for genomic analysis of the brown rot fungus Fibroporia radiculosa.</title>
        <authorList>
            <person name="Tang J.D."/>
            <person name="Perkins A.D."/>
            <person name="Sonstegard T.S."/>
            <person name="Schroeder S.G."/>
            <person name="Burgess S.C."/>
            <person name="Diehl S.V."/>
        </authorList>
    </citation>
    <scope>NUCLEOTIDE SEQUENCE [LARGE SCALE GENOMIC DNA]</scope>
    <source>
        <strain evidence="8 9">TFFH 294</strain>
    </source>
</reference>